<comment type="subcellular location">
    <subcellularLocation>
        <location evidence="1 12">Cytoplasm</location>
    </subcellularLocation>
</comment>
<gene>
    <name evidence="12" type="primary">murA</name>
    <name evidence="14" type="ORF">GOQ27_08520</name>
</gene>
<dbReference type="Proteomes" id="UP000724672">
    <property type="component" value="Unassembled WGS sequence"/>
</dbReference>
<dbReference type="PANTHER" id="PTHR43783:SF2">
    <property type="entry name" value="UDP-N-ACETYLGLUCOSAMINE 1-CARBOXYVINYLTRANSFERASE 2"/>
    <property type="match status" value="1"/>
</dbReference>
<dbReference type="GO" id="GO:0019277">
    <property type="term" value="P:UDP-N-acetylgalactosamine biosynthetic process"/>
    <property type="evidence" value="ECO:0007669"/>
    <property type="project" value="InterPro"/>
</dbReference>
<dbReference type="SUPFAM" id="SSF55205">
    <property type="entry name" value="EPT/RTPC-like"/>
    <property type="match status" value="1"/>
</dbReference>
<proteinExistence type="inferred from homology"/>
<feature type="binding site" evidence="12">
    <location>
        <position position="94"/>
    </location>
    <ligand>
        <name>UDP-N-acetyl-alpha-D-glucosamine</name>
        <dbReference type="ChEBI" id="CHEBI:57705"/>
    </ligand>
</feature>
<evidence type="ECO:0000256" key="8">
    <source>
        <dbReference type="ARBA" id="ARBA00023306"/>
    </source>
</evidence>
<evidence type="ECO:0000256" key="12">
    <source>
        <dbReference type="HAMAP-Rule" id="MF_00111"/>
    </source>
</evidence>
<evidence type="ECO:0000256" key="5">
    <source>
        <dbReference type="ARBA" id="ARBA00022679"/>
    </source>
</evidence>
<evidence type="ECO:0000256" key="3">
    <source>
        <dbReference type="ARBA" id="ARBA00022490"/>
    </source>
</evidence>
<evidence type="ECO:0000313" key="14">
    <source>
        <dbReference type="EMBL" id="MBS4538506.1"/>
    </source>
</evidence>
<keyword evidence="4 12" id="KW-0132">Cell division</keyword>
<comment type="catalytic activity">
    <reaction evidence="11 12">
        <text>phosphoenolpyruvate + UDP-N-acetyl-alpha-D-glucosamine = UDP-N-acetyl-3-O-(1-carboxyvinyl)-alpha-D-glucosamine + phosphate</text>
        <dbReference type="Rhea" id="RHEA:18681"/>
        <dbReference type="ChEBI" id="CHEBI:43474"/>
        <dbReference type="ChEBI" id="CHEBI:57705"/>
        <dbReference type="ChEBI" id="CHEBI:58702"/>
        <dbReference type="ChEBI" id="CHEBI:68483"/>
        <dbReference type="EC" id="2.5.1.7"/>
    </reaction>
</comment>
<dbReference type="InterPro" id="IPR001986">
    <property type="entry name" value="Enolpyruvate_Tfrase_dom"/>
</dbReference>
<feature type="binding site" evidence="12">
    <location>
        <begin position="123"/>
        <end position="127"/>
    </location>
    <ligand>
        <name>UDP-N-acetyl-alpha-D-glucosamine</name>
        <dbReference type="ChEBI" id="CHEBI:57705"/>
    </ligand>
</feature>
<reference evidence="14" key="1">
    <citation type="submission" date="2019-12" db="EMBL/GenBank/DDBJ databases">
        <title>Clostridiaceae gen. nov. sp. nov., isolated from sediment in Xinjiang, China.</title>
        <authorList>
            <person name="Zhang R."/>
        </authorList>
    </citation>
    <scope>NUCLEOTIDE SEQUENCE</scope>
    <source>
        <strain evidence="14">D2Q-11</strain>
    </source>
</reference>
<dbReference type="InterPro" id="IPR013792">
    <property type="entry name" value="RNA3'P_cycl/enolpyr_Trfase_a/b"/>
</dbReference>
<dbReference type="InterPro" id="IPR005750">
    <property type="entry name" value="UDP_GlcNAc_COvinyl_MurA"/>
</dbReference>
<dbReference type="HAMAP" id="MF_00111">
    <property type="entry name" value="MurA"/>
    <property type="match status" value="1"/>
</dbReference>
<dbReference type="GO" id="GO:0051301">
    <property type="term" value="P:cell division"/>
    <property type="evidence" value="ECO:0007669"/>
    <property type="project" value="UniProtKB-KW"/>
</dbReference>
<dbReference type="FunFam" id="3.65.10.10:FF:000001">
    <property type="entry name" value="UDP-N-acetylglucosamine 1-carboxyvinyltransferase"/>
    <property type="match status" value="1"/>
</dbReference>
<keyword evidence="9 12" id="KW-0961">Cell wall biogenesis/degradation</keyword>
<dbReference type="EC" id="2.5.1.7" evidence="12"/>
<feature type="domain" description="Enolpyruvate transferase" evidence="13">
    <location>
        <begin position="7"/>
        <end position="407"/>
    </location>
</feature>
<keyword evidence="6 12" id="KW-0133">Cell shape</keyword>
<dbReference type="GO" id="GO:0071555">
    <property type="term" value="P:cell wall organization"/>
    <property type="evidence" value="ECO:0007669"/>
    <property type="project" value="UniProtKB-KW"/>
</dbReference>
<evidence type="ECO:0000256" key="10">
    <source>
        <dbReference type="ARBA" id="ARBA00038367"/>
    </source>
</evidence>
<keyword evidence="15" id="KW-1185">Reference proteome</keyword>
<evidence type="ECO:0000256" key="2">
    <source>
        <dbReference type="ARBA" id="ARBA00004752"/>
    </source>
</evidence>
<evidence type="ECO:0000259" key="13">
    <source>
        <dbReference type="Pfam" id="PF00275"/>
    </source>
</evidence>
<dbReference type="GO" id="GO:0005737">
    <property type="term" value="C:cytoplasm"/>
    <property type="evidence" value="ECO:0007669"/>
    <property type="project" value="UniProtKB-SubCell"/>
</dbReference>
<evidence type="ECO:0000313" key="15">
    <source>
        <dbReference type="Proteomes" id="UP000724672"/>
    </source>
</evidence>
<dbReference type="GO" id="GO:0008760">
    <property type="term" value="F:UDP-N-acetylglucosamine 1-carboxyvinyltransferase activity"/>
    <property type="evidence" value="ECO:0007669"/>
    <property type="project" value="UniProtKB-UniRule"/>
</dbReference>
<evidence type="ECO:0000256" key="6">
    <source>
        <dbReference type="ARBA" id="ARBA00022960"/>
    </source>
</evidence>
<evidence type="ECO:0000256" key="7">
    <source>
        <dbReference type="ARBA" id="ARBA00022984"/>
    </source>
</evidence>
<sequence>MDKFIIKGGNRLTGEVNISGFKNAILAIIPATLLAKDKCRIENVPLISDVYILVDMMKELGAEVYLDEANNAIDIDTSTIEDCVASYDMAKRLRASYYLVGAGLGRFKEAHVAYPGGCDIGSRPIDQHIKGFEALGSTVKIEHGVINCEVDKLIGNDIYMDVISVGATINVMLAAVMAEGKTIIENAAKEPHVVDTANFLNAMGAEVRGAGTDVIKIRGVKELHGCTYSVIPDQIEAGTYIVAAAATEGDVLIKNIIPKHLESITAKLKELGVEIIENDDSIRVIGKPNLKSINIKTLPYPGFPTDLQQPISVLLTKAEGTSIVTESIFEGRFKYVDELKRMGANIKVDGRSAIIRGATPLSSTKITATDLRAGAACVIAGLIADGDTEVYDINHVERGYERIEDKLRGLGANIKKVTE</sequence>
<feature type="binding site" evidence="12">
    <location>
        <position position="328"/>
    </location>
    <ligand>
        <name>UDP-N-acetyl-alpha-D-glucosamine</name>
        <dbReference type="ChEBI" id="CHEBI:57705"/>
    </ligand>
</feature>
<feature type="binding site" evidence="12">
    <location>
        <begin position="22"/>
        <end position="23"/>
    </location>
    <ligand>
        <name>phosphoenolpyruvate</name>
        <dbReference type="ChEBI" id="CHEBI:58702"/>
    </ligand>
</feature>
<dbReference type="InterPro" id="IPR050068">
    <property type="entry name" value="MurA_subfamily"/>
</dbReference>
<name>A0A942Z6I4_9FIRM</name>
<dbReference type="NCBIfam" id="TIGR01072">
    <property type="entry name" value="murA"/>
    <property type="match status" value="1"/>
</dbReference>
<dbReference type="PANTHER" id="PTHR43783">
    <property type="entry name" value="UDP-N-ACETYLGLUCOSAMINE 1-CARBOXYVINYLTRANSFERASE"/>
    <property type="match status" value="1"/>
</dbReference>
<dbReference type="NCBIfam" id="NF009470">
    <property type="entry name" value="PRK12830.1"/>
    <property type="match status" value="1"/>
</dbReference>
<feature type="active site" description="Proton donor" evidence="12">
    <location>
        <position position="118"/>
    </location>
</feature>
<dbReference type="RefSeq" id="WP_203366432.1">
    <property type="nucleotide sequence ID" value="NZ_WSFT01000036.1"/>
</dbReference>
<evidence type="ECO:0000256" key="1">
    <source>
        <dbReference type="ARBA" id="ARBA00004496"/>
    </source>
</evidence>
<comment type="function">
    <text evidence="12">Cell wall formation. Adds enolpyruvyl to UDP-N-acetylglucosamine.</text>
</comment>
<feature type="binding site" evidence="12">
    <location>
        <position position="306"/>
    </location>
    <ligand>
        <name>UDP-N-acetyl-alpha-D-glucosamine</name>
        <dbReference type="ChEBI" id="CHEBI:57705"/>
    </ligand>
</feature>
<dbReference type="EMBL" id="WSFT01000036">
    <property type="protein sequence ID" value="MBS4538506.1"/>
    <property type="molecule type" value="Genomic_DNA"/>
</dbReference>
<comment type="pathway">
    <text evidence="2 12">Cell wall biogenesis; peptidoglycan biosynthesis.</text>
</comment>
<evidence type="ECO:0000256" key="11">
    <source>
        <dbReference type="ARBA" id="ARBA00047527"/>
    </source>
</evidence>
<feature type="modified residue" description="2-(S-cysteinyl)pyruvic acid O-phosphothioketal" evidence="12">
    <location>
        <position position="118"/>
    </location>
</feature>
<accession>A0A942Z6I4</accession>
<evidence type="ECO:0000256" key="9">
    <source>
        <dbReference type="ARBA" id="ARBA00023316"/>
    </source>
</evidence>
<dbReference type="CDD" id="cd01555">
    <property type="entry name" value="UdpNAET"/>
    <property type="match status" value="1"/>
</dbReference>
<comment type="caution">
    <text evidence="12">Lacks conserved residue(s) required for the propagation of feature annotation.</text>
</comment>
<organism evidence="14 15">
    <name type="scientific">Anaeromonas frigoriresistens</name>
    <dbReference type="NCBI Taxonomy" id="2683708"/>
    <lineage>
        <taxon>Bacteria</taxon>
        <taxon>Bacillati</taxon>
        <taxon>Bacillota</taxon>
        <taxon>Tissierellia</taxon>
        <taxon>Tissierellales</taxon>
        <taxon>Thermohalobacteraceae</taxon>
        <taxon>Anaeromonas</taxon>
    </lineage>
</organism>
<comment type="caution">
    <text evidence="14">The sequence shown here is derived from an EMBL/GenBank/DDBJ whole genome shotgun (WGS) entry which is preliminary data.</text>
</comment>
<dbReference type="InterPro" id="IPR036968">
    <property type="entry name" value="Enolpyruvate_Tfrase_sf"/>
</dbReference>
<dbReference type="GO" id="GO:0008360">
    <property type="term" value="P:regulation of cell shape"/>
    <property type="evidence" value="ECO:0007669"/>
    <property type="project" value="UniProtKB-KW"/>
</dbReference>
<evidence type="ECO:0000256" key="4">
    <source>
        <dbReference type="ARBA" id="ARBA00022618"/>
    </source>
</evidence>
<dbReference type="GO" id="GO:0009252">
    <property type="term" value="P:peptidoglycan biosynthetic process"/>
    <property type="evidence" value="ECO:0007669"/>
    <property type="project" value="UniProtKB-UniRule"/>
</dbReference>
<protein>
    <recommendedName>
        <fullName evidence="12">UDP-N-acetylglucosamine 1-carboxyvinyltransferase</fullName>
        <ecNumber evidence="12">2.5.1.7</ecNumber>
    </recommendedName>
    <alternativeName>
        <fullName evidence="12">Enoylpyruvate transferase</fullName>
    </alternativeName>
    <alternativeName>
        <fullName evidence="12">UDP-N-acetylglucosamine enolpyruvyl transferase</fullName>
        <shortName evidence="12">EPT</shortName>
    </alternativeName>
</protein>
<dbReference type="Gene3D" id="3.65.10.10">
    <property type="entry name" value="Enolpyruvate transferase domain"/>
    <property type="match status" value="2"/>
</dbReference>
<keyword evidence="8 12" id="KW-0131">Cell cycle</keyword>
<keyword evidence="5 12" id="KW-0808">Transferase</keyword>
<comment type="similarity">
    <text evidence="10 12">Belongs to the EPSP synthase family. MurA subfamily.</text>
</comment>
<dbReference type="AlphaFoldDB" id="A0A942Z6I4"/>
<keyword evidence="7 12" id="KW-0573">Peptidoglycan synthesis</keyword>
<keyword evidence="3 12" id="KW-0963">Cytoplasm</keyword>
<dbReference type="Pfam" id="PF00275">
    <property type="entry name" value="EPSP_synthase"/>
    <property type="match status" value="1"/>
</dbReference>
<dbReference type="NCBIfam" id="NF006873">
    <property type="entry name" value="PRK09369.1"/>
    <property type="match status" value="1"/>
</dbReference>
<keyword evidence="12" id="KW-0670">Pyruvate</keyword>